<name>A0ABX2A087_9MICO</name>
<dbReference type="InterPro" id="IPR045582">
    <property type="entry name" value="Trehalase-like_N"/>
</dbReference>
<gene>
    <name evidence="3" type="ORF">HDG69_000718</name>
</gene>
<dbReference type="PANTHER" id="PTHR31616">
    <property type="entry name" value="TREHALASE"/>
    <property type="match status" value="1"/>
</dbReference>
<feature type="domain" description="GH15-like" evidence="1">
    <location>
        <begin position="220"/>
        <end position="587"/>
    </location>
</feature>
<evidence type="ECO:0000313" key="3">
    <source>
        <dbReference type="EMBL" id="NOV96165.1"/>
    </source>
</evidence>
<evidence type="ECO:0000259" key="1">
    <source>
        <dbReference type="Pfam" id="PF00723"/>
    </source>
</evidence>
<accession>A0ABX2A087</accession>
<keyword evidence="4" id="KW-1185">Reference proteome</keyword>
<reference evidence="3 4" key="1">
    <citation type="submission" date="2020-05" db="EMBL/GenBank/DDBJ databases">
        <title>Genomic Encyclopedia of Type Strains, Phase III (KMG-III): the genomes of soil and plant-associated and newly described type strains.</title>
        <authorList>
            <person name="Whitman W."/>
        </authorList>
    </citation>
    <scope>NUCLEOTIDE SEQUENCE [LARGE SCALE GENOMIC DNA]</scope>
    <source>
        <strain evidence="3 4">KCTC 19046</strain>
    </source>
</reference>
<sequence length="614" mass="67958">MTHTPIDTYGFLSDSHTTALVGPDGSVDWLCVPQADGPSLFARILDAGRGGSWQVDVVDGRVTGRRYLPGTFVLVTTWEAPEGVAEVVDLLDVRQTDDPDELDAGHLLLRLVRVVRGRARVRCRVDARPDYARQRPRWQQDDGTWTEEVSGVRLLSDVPLAAEDGLLTATAELEAGESATWGLAYLPDALDTDCLGRGEELAERTAASWRRWGERARYDGPAHEAVLRSALVLRALSFDETGALMAAPTTSLPEEIGGERNWDYRYTWHRDASLHVMALHLLGHVGLGRSYGEFLVDRCVRGVERLRPMAGLRGEQSGAEGELEHLDGYSGSRPVRIGNEAFEQVQHSTHGFVLDTALIHLRVAGGLPPGHWEAMRDVVDSACRQWREPDAHMWEMRGEPQHYTHSKLMNWVAIDRGIQLAEELDDGEAPLDVWRRNRDEVRADILEHGWNHELGAFTLAYGGTALDASLLRIALLGFLPGDDARVVGTIDRVAEGLGAGPALIHRYDTDEVDDGVTGGEGAFLLSSFEMVSALVLAGRASEARRRFDWLVDRCGPLGLYAEQMDPDGHALGNYPQAFSHLGLIEAAVALRWSDDDDVLRAWTLRQPEAFEERW</sequence>
<dbReference type="InterPro" id="IPR012341">
    <property type="entry name" value="6hp_glycosidase-like_sf"/>
</dbReference>
<dbReference type="InterPro" id="IPR008928">
    <property type="entry name" value="6-hairpin_glycosidase_sf"/>
</dbReference>
<dbReference type="Gene3D" id="1.50.10.10">
    <property type="match status" value="1"/>
</dbReference>
<protein>
    <submittedName>
        <fullName evidence="3">GH15 family glucan-1,4-alpha-glucosidase</fullName>
    </submittedName>
</protein>
<dbReference type="InterPro" id="IPR011613">
    <property type="entry name" value="GH15-like"/>
</dbReference>
<dbReference type="SUPFAM" id="SSF48208">
    <property type="entry name" value="Six-hairpin glycosidases"/>
    <property type="match status" value="1"/>
</dbReference>
<dbReference type="Proteomes" id="UP000757540">
    <property type="component" value="Unassembled WGS sequence"/>
</dbReference>
<comment type="caution">
    <text evidence="3">The sequence shown here is derived from an EMBL/GenBank/DDBJ whole genome shotgun (WGS) entry which is preliminary data.</text>
</comment>
<feature type="domain" description="Trehalase-like N-terminal" evidence="2">
    <location>
        <begin position="3"/>
        <end position="140"/>
    </location>
</feature>
<dbReference type="EMBL" id="JABEZU010000001">
    <property type="protein sequence ID" value="NOV96165.1"/>
    <property type="molecule type" value="Genomic_DNA"/>
</dbReference>
<dbReference type="Pfam" id="PF19291">
    <property type="entry name" value="TREH_N"/>
    <property type="match status" value="1"/>
</dbReference>
<dbReference type="RefSeq" id="WP_171782392.1">
    <property type="nucleotide sequence ID" value="NZ_BAAAML010000002.1"/>
</dbReference>
<proteinExistence type="predicted"/>
<evidence type="ECO:0000259" key="2">
    <source>
        <dbReference type="Pfam" id="PF19291"/>
    </source>
</evidence>
<organism evidence="3 4">
    <name type="scientific">Isoptericola halotolerans</name>
    <dbReference type="NCBI Taxonomy" id="300560"/>
    <lineage>
        <taxon>Bacteria</taxon>
        <taxon>Bacillati</taxon>
        <taxon>Actinomycetota</taxon>
        <taxon>Actinomycetes</taxon>
        <taxon>Micrococcales</taxon>
        <taxon>Promicromonosporaceae</taxon>
        <taxon>Isoptericola</taxon>
    </lineage>
</organism>
<evidence type="ECO:0000313" key="4">
    <source>
        <dbReference type="Proteomes" id="UP000757540"/>
    </source>
</evidence>
<dbReference type="Pfam" id="PF00723">
    <property type="entry name" value="Glyco_hydro_15"/>
    <property type="match status" value="1"/>
</dbReference>
<dbReference type="PANTHER" id="PTHR31616:SF10">
    <property type="entry name" value="TREHALASE"/>
    <property type="match status" value="1"/>
</dbReference>